<keyword evidence="1" id="KW-1133">Transmembrane helix</keyword>
<sequence>MRFSRFELRGRLKITNGFCLWLFSDGFRFRFLFSISYKHVIKFSFMAFFYLFVCFCALL</sequence>
<accession>D0WDP7</accession>
<name>D0WDP7_NEILA</name>
<organism evidence="2 3">
    <name type="scientific">Neisseria lactamica ATCC 23970</name>
    <dbReference type="NCBI Taxonomy" id="546265"/>
    <lineage>
        <taxon>Bacteria</taxon>
        <taxon>Pseudomonadati</taxon>
        <taxon>Pseudomonadota</taxon>
        <taxon>Betaproteobacteria</taxon>
        <taxon>Neisseriales</taxon>
        <taxon>Neisseriaceae</taxon>
        <taxon>Neisseria</taxon>
    </lineage>
</organism>
<dbReference type="AlphaFoldDB" id="D0WDP7"/>
<gene>
    <name evidence="2" type="ORF">NEILACOT_05684</name>
</gene>
<feature type="transmembrane region" description="Helical" evidence="1">
    <location>
        <begin position="39"/>
        <end position="58"/>
    </location>
</feature>
<evidence type="ECO:0000256" key="1">
    <source>
        <dbReference type="SAM" id="Phobius"/>
    </source>
</evidence>
<dbReference type="Proteomes" id="UP000003843">
    <property type="component" value="Unassembled WGS sequence"/>
</dbReference>
<keyword evidence="1" id="KW-0812">Transmembrane</keyword>
<comment type="caution">
    <text evidence="2">The sequence shown here is derived from an EMBL/GenBank/DDBJ whole genome shotgun (WGS) entry which is preliminary data.</text>
</comment>
<reference evidence="2 3" key="1">
    <citation type="submission" date="2009-10" db="EMBL/GenBank/DDBJ databases">
        <authorList>
            <person name="Weinstock G."/>
            <person name="Sodergren E."/>
            <person name="Clifton S."/>
            <person name="Fulton L."/>
            <person name="Fulton B."/>
            <person name="Courtney L."/>
            <person name="Fronick C."/>
            <person name="Harrison M."/>
            <person name="Strong C."/>
            <person name="Farmer C."/>
            <person name="Delahaunty K."/>
            <person name="Markovic C."/>
            <person name="Hall O."/>
            <person name="Minx P."/>
            <person name="Tomlinson C."/>
            <person name="Mitreva M."/>
            <person name="Nelson J."/>
            <person name="Hou S."/>
            <person name="Wollam A."/>
            <person name="Pepin K.H."/>
            <person name="Johnson M."/>
            <person name="Bhonagiri V."/>
            <person name="Nash W.E."/>
            <person name="Warren W."/>
            <person name="Chinwalla A."/>
            <person name="Mardis E.R."/>
            <person name="Wilson R.K."/>
        </authorList>
    </citation>
    <scope>NUCLEOTIDE SEQUENCE [LARGE SCALE GENOMIC DNA]</scope>
    <source>
        <strain evidence="2 3">ATCC 23970</strain>
    </source>
</reference>
<evidence type="ECO:0000313" key="2">
    <source>
        <dbReference type="EMBL" id="EEZ74298.1"/>
    </source>
</evidence>
<dbReference type="EMBL" id="ACEQ02000066">
    <property type="protein sequence ID" value="EEZ74298.1"/>
    <property type="molecule type" value="Genomic_DNA"/>
</dbReference>
<evidence type="ECO:0000313" key="3">
    <source>
        <dbReference type="Proteomes" id="UP000003843"/>
    </source>
</evidence>
<protein>
    <submittedName>
        <fullName evidence="2">Uncharacterized protein</fullName>
    </submittedName>
</protein>
<proteinExistence type="predicted"/>
<keyword evidence="1" id="KW-0472">Membrane</keyword>